<dbReference type="Gene3D" id="3.40.50.720">
    <property type="entry name" value="NAD(P)-binding Rossmann-like Domain"/>
    <property type="match status" value="1"/>
</dbReference>
<dbReference type="InParanoid" id="I1CJ21"/>
<name>I1CJ21_RHIO9</name>
<dbReference type="GO" id="GO:0051170">
    <property type="term" value="P:import into nucleus"/>
    <property type="evidence" value="ECO:0007669"/>
    <property type="project" value="TreeGrafter"/>
</dbReference>
<evidence type="ECO:0000313" key="3">
    <source>
        <dbReference type="EMBL" id="EIE88451.1"/>
    </source>
</evidence>
<dbReference type="STRING" id="246409.I1CJ21"/>
<dbReference type="PANTHER" id="PTHR14097:SF7">
    <property type="entry name" value="OXIDOREDUCTASE HTATIP2"/>
    <property type="match status" value="1"/>
</dbReference>
<dbReference type="RefSeq" id="XP_067523847.1">
    <property type="nucleotide sequence ID" value="XM_067667746.1"/>
</dbReference>
<organism evidence="3 4">
    <name type="scientific">Rhizopus delemar (strain RA 99-880 / ATCC MYA-4621 / FGSC 9543 / NRRL 43880)</name>
    <name type="common">Mucormycosis agent</name>
    <name type="synonym">Rhizopus arrhizus var. delemar</name>
    <dbReference type="NCBI Taxonomy" id="246409"/>
    <lineage>
        <taxon>Eukaryota</taxon>
        <taxon>Fungi</taxon>
        <taxon>Fungi incertae sedis</taxon>
        <taxon>Mucoromycota</taxon>
        <taxon>Mucoromycotina</taxon>
        <taxon>Mucoromycetes</taxon>
        <taxon>Mucorales</taxon>
        <taxon>Mucorineae</taxon>
        <taxon>Rhizopodaceae</taxon>
        <taxon>Rhizopus</taxon>
    </lineage>
</organism>
<reference evidence="3 4" key="1">
    <citation type="journal article" date="2009" name="PLoS Genet.">
        <title>Genomic analysis of the basal lineage fungus Rhizopus oryzae reveals a whole-genome duplication.</title>
        <authorList>
            <person name="Ma L.-J."/>
            <person name="Ibrahim A.S."/>
            <person name="Skory C."/>
            <person name="Grabherr M.G."/>
            <person name="Burger G."/>
            <person name="Butler M."/>
            <person name="Elias M."/>
            <person name="Idnurm A."/>
            <person name="Lang B.F."/>
            <person name="Sone T."/>
            <person name="Abe A."/>
            <person name="Calvo S.E."/>
            <person name="Corrochano L.M."/>
            <person name="Engels R."/>
            <person name="Fu J."/>
            <person name="Hansberg W."/>
            <person name="Kim J.-M."/>
            <person name="Kodira C.D."/>
            <person name="Koehrsen M.J."/>
            <person name="Liu B."/>
            <person name="Miranda-Saavedra D."/>
            <person name="O'Leary S."/>
            <person name="Ortiz-Castellanos L."/>
            <person name="Poulter R."/>
            <person name="Rodriguez-Romero J."/>
            <person name="Ruiz-Herrera J."/>
            <person name="Shen Y.-Q."/>
            <person name="Zeng Q."/>
            <person name="Galagan J."/>
            <person name="Birren B.W."/>
            <person name="Cuomo C.A."/>
            <person name="Wickes B.L."/>
        </authorList>
    </citation>
    <scope>NUCLEOTIDE SEQUENCE [LARGE SCALE GENOMIC DNA]</scope>
    <source>
        <strain evidence="4">RA 99-880 / ATCC MYA-4621 / FGSC 9543 / NRRL 43880</strain>
    </source>
</reference>
<evidence type="ECO:0000313" key="4">
    <source>
        <dbReference type="Proteomes" id="UP000009138"/>
    </source>
</evidence>
<protein>
    <recommendedName>
        <fullName evidence="5">NAD(P)-binding domain-containing protein</fullName>
    </recommendedName>
</protein>
<dbReference type="EMBL" id="CH476742">
    <property type="protein sequence ID" value="EIE88451.1"/>
    <property type="molecule type" value="Genomic_DNA"/>
</dbReference>
<gene>
    <name evidence="3" type="ORF">RO3G_13162</name>
</gene>
<dbReference type="AlphaFoldDB" id="I1CJ21"/>
<comment type="similarity">
    <text evidence="2">Belongs to the FMP52 family.</text>
</comment>
<accession>I1CJ21</accession>
<proteinExistence type="inferred from homology"/>
<evidence type="ECO:0008006" key="5">
    <source>
        <dbReference type="Google" id="ProtNLM"/>
    </source>
</evidence>
<dbReference type="SUPFAM" id="SSF51735">
    <property type="entry name" value="NAD(P)-binding Rossmann-fold domains"/>
    <property type="match status" value="1"/>
</dbReference>
<comment type="subcellular location">
    <subcellularLocation>
        <location evidence="1">Mitochondrion outer membrane</location>
        <topology evidence="1">Peripheral membrane protein</topology>
    </subcellularLocation>
</comment>
<dbReference type="OrthoDB" id="76105at2759"/>
<dbReference type="GO" id="GO:0005741">
    <property type="term" value="C:mitochondrial outer membrane"/>
    <property type="evidence" value="ECO:0007669"/>
    <property type="project" value="UniProtKB-SubCell"/>
</dbReference>
<dbReference type="InterPro" id="IPR036291">
    <property type="entry name" value="NAD(P)-bd_dom_sf"/>
</dbReference>
<dbReference type="OMA" id="CIENAKA"/>
<evidence type="ECO:0000256" key="2">
    <source>
        <dbReference type="ARBA" id="ARBA00006617"/>
    </source>
</evidence>
<keyword evidence="4" id="KW-1185">Reference proteome</keyword>
<dbReference type="eggNOG" id="KOG4039">
    <property type="taxonomic scope" value="Eukaryota"/>
</dbReference>
<dbReference type="Proteomes" id="UP000009138">
    <property type="component" value="Unassembled WGS sequence"/>
</dbReference>
<dbReference type="GeneID" id="93620127"/>
<dbReference type="VEuPathDB" id="FungiDB:RO3G_13162"/>
<dbReference type="PANTHER" id="PTHR14097">
    <property type="entry name" value="OXIDOREDUCTASE HTATIP2"/>
    <property type="match status" value="1"/>
</dbReference>
<sequence length="237" mass="26540">MSDMNPTALIFGATGAVGKQLLTDLLKNGKYEKVISVGRRQVELDSNTPQEKLEQKVVDFENLDKHRKDFKNVSAEKFKKIDQDYVLQSAKIIAEENKDTSSDQSPVHYVYCSSKGANKNSMFLYPKTKGQTEEELKALGFQRVSIMRPGILQTVEPRSNPRMGEKLALPLFGLIDRFSNLYMVNSVVSVAKAMHKVAEDKSIKPSGLNSIKTDHVGSQSFTFESNDIEFISGNQKQ</sequence>
<evidence type="ECO:0000256" key="1">
    <source>
        <dbReference type="ARBA" id="ARBA00004450"/>
    </source>
</evidence>